<evidence type="ECO:0000256" key="3">
    <source>
        <dbReference type="ARBA" id="ARBA00006958"/>
    </source>
</evidence>
<keyword evidence="6" id="KW-0378">Hydrolase</keyword>
<comment type="subcellular location">
    <subcellularLocation>
        <location evidence="2">Nucleus</location>
    </subcellularLocation>
</comment>
<comment type="cofactor">
    <cofactor evidence="1">
        <name>a divalent metal cation</name>
        <dbReference type="ChEBI" id="CHEBI:60240"/>
    </cofactor>
</comment>
<dbReference type="AlphaFoldDB" id="A0A8J5GDE0"/>
<evidence type="ECO:0000256" key="6">
    <source>
        <dbReference type="ARBA" id="ARBA00022801"/>
    </source>
</evidence>
<evidence type="ECO:0000256" key="7">
    <source>
        <dbReference type="ARBA" id="ARBA00023242"/>
    </source>
</evidence>
<evidence type="ECO:0000256" key="1">
    <source>
        <dbReference type="ARBA" id="ARBA00001968"/>
    </source>
</evidence>
<dbReference type="GO" id="GO:0004518">
    <property type="term" value="F:nuclease activity"/>
    <property type="evidence" value="ECO:0007669"/>
    <property type="project" value="UniProtKB-KW"/>
</dbReference>
<comment type="caution">
    <text evidence="9">The sequence shown here is derived from an EMBL/GenBank/DDBJ whole genome shotgun (WGS) entry which is preliminary data.</text>
</comment>
<evidence type="ECO:0000256" key="5">
    <source>
        <dbReference type="ARBA" id="ARBA00022723"/>
    </source>
</evidence>
<dbReference type="GO" id="GO:0005634">
    <property type="term" value="C:nucleus"/>
    <property type="evidence" value="ECO:0007669"/>
    <property type="project" value="UniProtKB-SubCell"/>
</dbReference>
<reference evidence="9 10" key="1">
    <citation type="submission" date="2020-08" db="EMBL/GenBank/DDBJ databases">
        <title>Plant Genome Project.</title>
        <authorList>
            <person name="Zhang R.-G."/>
        </authorList>
    </citation>
    <scope>NUCLEOTIDE SEQUENCE [LARGE SCALE GENOMIC DNA]</scope>
    <source>
        <tissue evidence="9">Rhizome</tissue>
    </source>
</reference>
<name>A0A8J5GDE0_ZINOF</name>
<dbReference type="GO" id="GO:0016787">
    <property type="term" value="F:hydrolase activity"/>
    <property type="evidence" value="ECO:0007669"/>
    <property type="project" value="UniProtKB-KW"/>
</dbReference>
<evidence type="ECO:0000313" key="10">
    <source>
        <dbReference type="Proteomes" id="UP000734854"/>
    </source>
</evidence>
<dbReference type="InterPro" id="IPR027806">
    <property type="entry name" value="HARBI1_dom"/>
</dbReference>
<proteinExistence type="inferred from homology"/>
<evidence type="ECO:0000256" key="4">
    <source>
        <dbReference type="ARBA" id="ARBA00022722"/>
    </source>
</evidence>
<keyword evidence="10" id="KW-1185">Reference proteome</keyword>
<dbReference type="InterPro" id="IPR045249">
    <property type="entry name" value="HARBI1-like"/>
</dbReference>
<sequence length="486" mass="56416">MKKEWLLFKKLMHMETGVGWNPTNNSLDASDEWWETKLRENGEYAKFRNKDLSLVWFRYDKLFSDVAATGERARAPSQQTVHCIDDNEEVMKENDDFPDFEGHIGIDDSEYNEDRGIEHDVSFGIKEKSNMGNDIVFPSLSSLKRKFNGEDGKEKKKISGATSLKEDIHSLLKYLENKSTVTSTPSTEKDIESAMVILKNIPGIEHKTELCLMEPWDVRHCALTDSNIFCEDEPIEDEDGFQDDPEWLIDCIGAIDDKHVKVRLPQGKAIPYIGRKGFPTQNILAVVDFNMCFTFVWAGWEGAAHDNRIFGEAIRRPELNFPHPKGKKYYLVDAGYSHMPGYMGPYKGENIRYHLEDFRRARTLQLRAPRNLKEKFNFYHSSCRNCVERTFGVWKARWNILADMPYYHIDTQREIVLATMAIHNYIRKKNVSDEAFRIAEYESYQSSTERNIFTANSTVENEDNPDNIYWMAVRDSIAMEITRSGR</sequence>
<keyword evidence="5" id="KW-0479">Metal-binding</keyword>
<evidence type="ECO:0000256" key="2">
    <source>
        <dbReference type="ARBA" id="ARBA00004123"/>
    </source>
</evidence>
<dbReference type="PANTHER" id="PTHR22930:SF221">
    <property type="entry name" value="NUCLEASE HARBI1"/>
    <property type="match status" value="1"/>
</dbReference>
<gene>
    <name evidence="9" type="ORF">ZIOFF_045698</name>
</gene>
<comment type="similarity">
    <text evidence="3">Belongs to the HARBI1 family.</text>
</comment>
<keyword evidence="4" id="KW-0540">Nuclease</keyword>
<evidence type="ECO:0000259" key="8">
    <source>
        <dbReference type="Pfam" id="PF13359"/>
    </source>
</evidence>
<dbReference type="Proteomes" id="UP000734854">
    <property type="component" value="Unassembled WGS sequence"/>
</dbReference>
<accession>A0A8J5GDE0</accession>
<keyword evidence="7" id="KW-0539">Nucleus</keyword>
<evidence type="ECO:0000313" key="9">
    <source>
        <dbReference type="EMBL" id="KAG6497792.1"/>
    </source>
</evidence>
<feature type="domain" description="DDE Tnp4" evidence="8">
    <location>
        <begin position="256"/>
        <end position="424"/>
    </location>
</feature>
<organism evidence="9 10">
    <name type="scientific">Zingiber officinale</name>
    <name type="common">Ginger</name>
    <name type="synonym">Amomum zingiber</name>
    <dbReference type="NCBI Taxonomy" id="94328"/>
    <lineage>
        <taxon>Eukaryota</taxon>
        <taxon>Viridiplantae</taxon>
        <taxon>Streptophyta</taxon>
        <taxon>Embryophyta</taxon>
        <taxon>Tracheophyta</taxon>
        <taxon>Spermatophyta</taxon>
        <taxon>Magnoliopsida</taxon>
        <taxon>Liliopsida</taxon>
        <taxon>Zingiberales</taxon>
        <taxon>Zingiberaceae</taxon>
        <taxon>Zingiber</taxon>
    </lineage>
</organism>
<dbReference type="PANTHER" id="PTHR22930">
    <property type="match status" value="1"/>
</dbReference>
<dbReference type="EMBL" id="JACMSC010000012">
    <property type="protein sequence ID" value="KAG6497792.1"/>
    <property type="molecule type" value="Genomic_DNA"/>
</dbReference>
<protein>
    <recommendedName>
        <fullName evidence="8">DDE Tnp4 domain-containing protein</fullName>
    </recommendedName>
</protein>
<dbReference type="Pfam" id="PF13359">
    <property type="entry name" value="DDE_Tnp_4"/>
    <property type="match status" value="1"/>
</dbReference>
<dbReference type="GO" id="GO:0046872">
    <property type="term" value="F:metal ion binding"/>
    <property type="evidence" value="ECO:0007669"/>
    <property type="project" value="UniProtKB-KW"/>
</dbReference>